<dbReference type="RefSeq" id="WP_213535989.1">
    <property type="nucleotide sequence ID" value="NZ_BOVQ01000005.1"/>
</dbReference>
<dbReference type="EC" id="4.1.1.5" evidence="4 9"/>
<evidence type="ECO:0000256" key="7">
    <source>
        <dbReference type="ARBA" id="ARBA00023061"/>
    </source>
</evidence>
<comment type="pathway">
    <text evidence="2 9">Polyol metabolism; (R,R)-butane-2,3-diol biosynthesis; (R,R)-butane-2,3-diol from pyruvate: step 2/3.</text>
</comment>
<reference evidence="11" key="1">
    <citation type="journal article" date="2019" name="Int. J. Syst. Evol. Microbiol.">
        <title>The Global Catalogue of Microorganisms (GCM) 10K type strain sequencing project: providing services to taxonomists for standard genome sequencing and annotation.</title>
        <authorList>
            <consortium name="The Broad Institute Genomics Platform"/>
            <consortium name="The Broad Institute Genome Sequencing Center for Infectious Disease"/>
            <person name="Wu L."/>
            <person name="Ma J."/>
        </authorList>
    </citation>
    <scope>NUCLEOTIDE SEQUENCE [LARGE SCALE GENOMIC DNA]</scope>
    <source>
        <strain evidence="11">CCUG 63287</strain>
    </source>
</reference>
<keyword evidence="6 9" id="KW-0210">Decarboxylase</keyword>
<sequence length="221" mass="24634">MSKIFQQGSYSTLYGGLYEGTITAEEALKHGRAGIGTLDGADGEVIIWDGVIYHGNSKNQVREVKAGETLPYVAVIEATTDITFDSNDLSFKNLLNNFLEKIPSKNTAYSLVISGEFHHVEITSKPEKNGERAYLDILAEQPHFTKENLSGTIVGIWAPEMFESLYGNGFHLHFISDDRAFGAHLVDFEATKVTVKIGQIDKMEQQFPITSETFQKMTFEK</sequence>
<protein>
    <recommendedName>
        <fullName evidence="5 9">Alpha-acetolactate decarboxylase</fullName>
        <ecNumber evidence="4 9">4.1.1.5</ecNumber>
    </recommendedName>
</protein>
<evidence type="ECO:0000256" key="3">
    <source>
        <dbReference type="ARBA" id="ARBA00007106"/>
    </source>
</evidence>
<comment type="caution">
    <text evidence="10">The sequence shown here is derived from an EMBL/GenBank/DDBJ whole genome shotgun (WGS) entry which is preliminary data.</text>
</comment>
<dbReference type="PANTHER" id="PTHR35524:SF1">
    <property type="entry name" value="ALPHA-ACETOLACTATE DECARBOXYLASE"/>
    <property type="match status" value="1"/>
</dbReference>
<dbReference type="Pfam" id="PF03306">
    <property type="entry name" value="AAL_decarboxy"/>
    <property type="match status" value="1"/>
</dbReference>
<evidence type="ECO:0000313" key="10">
    <source>
        <dbReference type="EMBL" id="MFC4652574.1"/>
    </source>
</evidence>
<evidence type="ECO:0000256" key="4">
    <source>
        <dbReference type="ARBA" id="ARBA00013204"/>
    </source>
</evidence>
<evidence type="ECO:0000256" key="6">
    <source>
        <dbReference type="ARBA" id="ARBA00022793"/>
    </source>
</evidence>
<dbReference type="PANTHER" id="PTHR35524">
    <property type="entry name" value="ALPHA-ACETOLACTATE DECARBOXYLASE"/>
    <property type="match status" value="1"/>
</dbReference>
<gene>
    <name evidence="10" type="ORF">ACFO26_06595</name>
</gene>
<proteinExistence type="inferred from homology"/>
<dbReference type="Gene3D" id="3.30.1330.80">
    <property type="entry name" value="Hypothetical protein, similar to alpha- acetolactate decarboxylase, domain 2"/>
    <property type="match status" value="2"/>
</dbReference>
<evidence type="ECO:0000313" key="11">
    <source>
        <dbReference type="Proteomes" id="UP001595987"/>
    </source>
</evidence>
<evidence type="ECO:0000256" key="8">
    <source>
        <dbReference type="ARBA" id="ARBA00023239"/>
    </source>
</evidence>
<dbReference type="SUPFAM" id="SSF117856">
    <property type="entry name" value="AF0104/ALDC/Ptd012-like"/>
    <property type="match status" value="1"/>
</dbReference>
<accession>A0ABV9JD20</accession>
<keyword evidence="11" id="KW-1185">Reference proteome</keyword>
<evidence type="ECO:0000256" key="5">
    <source>
        <dbReference type="ARBA" id="ARBA00020164"/>
    </source>
</evidence>
<keyword evidence="8 9" id="KW-0456">Lyase</keyword>
<dbReference type="PIRSF" id="PIRSF001332">
    <property type="entry name" value="Acetolac_decarb"/>
    <property type="match status" value="1"/>
</dbReference>
<dbReference type="Proteomes" id="UP001595987">
    <property type="component" value="Unassembled WGS sequence"/>
</dbReference>
<name>A0ABV9JD20_9LACT</name>
<dbReference type="CDD" id="cd17299">
    <property type="entry name" value="acetolactate_decarboxylase"/>
    <property type="match status" value="1"/>
</dbReference>
<dbReference type="InterPro" id="IPR005128">
    <property type="entry name" value="Acetolactate_a_deCO2ase"/>
</dbReference>
<evidence type="ECO:0000256" key="9">
    <source>
        <dbReference type="PIRNR" id="PIRNR001332"/>
    </source>
</evidence>
<comment type="similarity">
    <text evidence="3 9">Belongs to the alpha-acetolactate decarboxylase family.</text>
</comment>
<keyword evidence="7 9" id="KW-0005">Acetoin biosynthesis</keyword>
<evidence type="ECO:0000256" key="2">
    <source>
        <dbReference type="ARBA" id="ARBA00005170"/>
    </source>
</evidence>
<dbReference type="EMBL" id="JBHSGD010000005">
    <property type="protein sequence ID" value="MFC4652574.1"/>
    <property type="molecule type" value="Genomic_DNA"/>
</dbReference>
<comment type="catalytic activity">
    <reaction evidence="1 9">
        <text>(2S)-2-acetolactate + H(+) = (R)-acetoin + CO2</text>
        <dbReference type="Rhea" id="RHEA:21580"/>
        <dbReference type="ChEBI" id="CHEBI:15378"/>
        <dbReference type="ChEBI" id="CHEBI:15686"/>
        <dbReference type="ChEBI" id="CHEBI:16526"/>
        <dbReference type="ChEBI" id="CHEBI:58476"/>
        <dbReference type="EC" id="4.1.1.5"/>
    </reaction>
</comment>
<evidence type="ECO:0000256" key="1">
    <source>
        <dbReference type="ARBA" id="ARBA00001784"/>
    </source>
</evidence>
<organism evidence="10 11">
    <name type="scientific">Lactococcus nasutitermitis</name>
    <dbReference type="NCBI Taxonomy" id="1652957"/>
    <lineage>
        <taxon>Bacteria</taxon>
        <taxon>Bacillati</taxon>
        <taxon>Bacillota</taxon>
        <taxon>Bacilli</taxon>
        <taxon>Lactobacillales</taxon>
        <taxon>Streptococcaceae</taxon>
        <taxon>Lactococcus</taxon>
    </lineage>
</organism>